<sequence>MSTGSSFCRKSIFVGIDNEDTQNHDQPIDTCESTQNDKCKGAWNIHDSQAVSKEKDEIRLQQDTQAPKRKTGLLGTLVGFFRKKSSYKDVTDVKTTKKREKDIKGKQ</sequence>
<name>A0A8B6EEP2_MYTGA</name>
<gene>
    <name evidence="1" type="ORF">MGAL_10B091576</name>
</gene>
<protein>
    <submittedName>
        <fullName evidence="1">Uncharacterized protein</fullName>
    </submittedName>
</protein>
<keyword evidence="2" id="KW-1185">Reference proteome</keyword>
<organism evidence="1 2">
    <name type="scientific">Mytilus galloprovincialis</name>
    <name type="common">Mediterranean mussel</name>
    <dbReference type="NCBI Taxonomy" id="29158"/>
    <lineage>
        <taxon>Eukaryota</taxon>
        <taxon>Metazoa</taxon>
        <taxon>Spiralia</taxon>
        <taxon>Lophotrochozoa</taxon>
        <taxon>Mollusca</taxon>
        <taxon>Bivalvia</taxon>
        <taxon>Autobranchia</taxon>
        <taxon>Pteriomorphia</taxon>
        <taxon>Mytilida</taxon>
        <taxon>Mytiloidea</taxon>
        <taxon>Mytilidae</taxon>
        <taxon>Mytilinae</taxon>
        <taxon>Mytilus</taxon>
    </lineage>
</organism>
<reference evidence="1" key="1">
    <citation type="submission" date="2018-11" db="EMBL/GenBank/DDBJ databases">
        <authorList>
            <person name="Alioto T."/>
            <person name="Alioto T."/>
        </authorList>
    </citation>
    <scope>NUCLEOTIDE SEQUENCE</scope>
</reference>
<evidence type="ECO:0000313" key="2">
    <source>
        <dbReference type="Proteomes" id="UP000596742"/>
    </source>
</evidence>
<comment type="caution">
    <text evidence="1">The sequence shown here is derived from an EMBL/GenBank/DDBJ whole genome shotgun (WGS) entry which is preliminary data.</text>
</comment>
<evidence type="ECO:0000313" key="1">
    <source>
        <dbReference type="EMBL" id="VDI33402.1"/>
    </source>
</evidence>
<proteinExistence type="predicted"/>
<accession>A0A8B6EEP2</accession>
<dbReference type="Proteomes" id="UP000596742">
    <property type="component" value="Unassembled WGS sequence"/>
</dbReference>
<dbReference type="AlphaFoldDB" id="A0A8B6EEP2"/>
<dbReference type="EMBL" id="UYJE01005033">
    <property type="protein sequence ID" value="VDI33402.1"/>
    <property type="molecule type" value="Genomic_DNA"/>
</dbReference>